<evidence type="ECO:0000256" key="4">
    <source>
        <dbReference type="ARBA" id="ARBA00023002"/>
    </source>
</evidence>
<evidence type="ECO:0000256" key="3">
    <source>
        <dbReference type="ARBA" id="ARBA00022631"/>
    </source>
</evidence>
<evidence type="ECO:0000256" key="2">
    <source>
        <dbReference type="ARBA" id="ARBA00009760"/>
    </source>
</evidence>
<feature type="binding site" evidence="7">
    <location>
        <position position="260"/>
    </location>
    <ligand>
        <name>5-hydroxyisourate</name>
        <dbReference type="ChEBI" id="CHEBI:18072"/>
    </ligand>
</feature>
<dbReference type="PROSITE" id="PS00366">
    <property type="entry name" value="URICASE"/>
    <property type="match status" value="1"/>
</dbReference>
<feature type="active site" description="Charge relay system" evidence="6">
    <location>
        <position position="288"/>
    </location>
</feature>
<dbReference type="OrthoDB" id="9992118at2759"/>
<dbReference type="GO" id="GO:0006145">
    <property type="term" value="P:purine nucleobase catabolic process"/>
    <property type="evidence" value="ECO:0007669"/>
    <property type="project" value="TreeGrafter"/>
</dbReference>
<dbReference type="AlphaFoldDB" id="A0A1C7M9Q1"/>
<feature type="binding site" evidence="7">
    <location>
        <position position="61"/>
    </location>
    <ligand>
        <name>urate</name>
        <dbReference type="ChEBI" id="CHEBI:17775"/>
    </ligand>
</feature>
<protein>
    <recommendedName>
        <fullName evidence="5 8">Uricase</fullName>
        <ecNumber evidence="5 8">1.7.3.3</ecNumber>
    </recommendedName>
    <alternativeName>
        <fullName evidence="5">Urate oxidase</fullName>
    </alternativeName>
</protein>
<dbReference type="PANTHER" id="PTHR42874:SF1">
    <property type="entry name" value="URICASE"/>
    <property type="match status" value="1"/>
</dbReference>
<feature type="binding site" evidence="7">
    <location>
        <position position="61"/>
    </location>
    <ligand>
        <name>5-hydroxyisourate</name>
        <dbReference type="ChEBI" id="CHEBI:18072"/>
    </ligand>
</feature>
<gene>
    <name evidence="9" type="primary">uaZ</name>
    <name evidence="9" type="ORF">A0H81_06659</name>
</gene>
<dbReference type="InterPro" id="IPR019842">
    <property type="entry name" value="Uricase_CS"/>
</dbReference>
<dbReference type="Gene3D" id="3.10.270.10">
    <property type="entry name" value="Urate Oxidase"/>
    <property type="match status" value="2"/>
</dbReference>
<comment type="subcellular location">
    <subcellularLocation>
        <location evidence="5">Peroxisome</location>
    </subcellularLocation>
</comment>
<sequence>MSVESKSYLSHARYGKDKVRVFRIVREGSWHHVVEYNVTALLEGDIDVSYTKADNSVIVATDSIKNITYCISRESVPAYPVSGALRAAPRDTPRVQIRAYTQGLCLNREAALAAHPGGSRSGGAEAASILVFRDGDDKRVTSVEVDASAGKDKIVAKVTSGITDLLVLKSSGSAFESFVRDEYTTLAEVNDRIFSTSIDLTYAYAPFAVPAPRDEKRLVLDVTGAALSSVGTPWDGDKVAEAARKITLEVFAEDESASVQATLYKMAQQIIADNVHVESVTYTLPNKHYVPVDMKYIGVDNLTPSKAEVFVPIAAPSGLISATITRK</sequence>
<feature type="active site" description="Charge relay system" evidence="6">
    <location>
        <position position="61"/>
    </location>
</feature>
<accession>A0A1C7M9Q1</accession>
<evidence type="ECO:0000256" key="1">
    <source>
        <dbReference type="ARBA" id="ARBA00004831"/>
    </source>
</evidence>
<feature type="binding site" evidence="7">
    <location>
        <position position="286"/>
    </location>
    <ligand>
        <name>O2</name>
        <dbReference type="ChEBI" id="CHEBI:15379"/>
    </ligand>
</feature>
<dbReference type="Pfam" id="PF01014">
    <property type="entry name" value="Uricase"/>
    <property type="match status" value="2"/>
</dbReference>
<keyword evidence="3 5" id="KW-0659">Purine metabolism</keyword>
<evidence type="ECO:0000313" key="10">
    <source>
        <dbReference type="Proteomes" id="UP000092993"/>
    </source>
</evidence>
<comment type="similarity">
    <text evidence="2 5 8">Belongs to the uricase family.</text>
</comment>
<feature type="binding site" evidence="7">
    <location>
        <position position="175"/>
    </location>
    <ligand>
        <name>urate</name>
        <dbReference type="ChEBI" id="CHEBI:17775"/>
    </ligand>
</feature>
<evidence type="ECO:0000256" key="6">
    <source>
        <dbReference type="PIRSR" id="PIRSR000241-1"/>
    </source>
</evidence>
<dbReference type="STRING" id="5627.A0A1C7M9Q1"/>
<organism evidence="9 10">
    <name type="scientific">Grifola frondosa</name>
    <name type="common">Maitake</name>
    <name type="synonym">Polyporus frondosus</name>
    <dbReference type="NCBI Taxonomy" id="5627"/>
    <lineage>
        <taxon>Eukaryota</taxon>
        <taxon>Fungi</taxon>
        <taxon>Dikarya</taxon>
        <taxon>Basidiomycota</taxon>
        <taxon>Agaricomycotina</taxon>
        <taxon>Agaricomycetes</taxon>
        <taxon>Polyporales</taxon>
        <taxon>Grifolaceae</taxon>
        <taxon>Grifola</taxon>
    </lineage>
</organism>
<feature type="binding site" evidence="7">
    <location>
        <position position="286"/>
    </location>
    <ligand>
        <name>urate</name>
        <dbReference type="ChEBI" id="CHEBI:17775"/>
    </ligand>
</feature>
<dbReference type="GO" id="GO:0019628">
    <property type="term" value="P:urate catabolic process"/>
    <property type="evidence" value="ECO:0007669"/>
    <property type="project" value="UniProtKB-UniPathway"/>
</dbReference>
<dbReference type="OMA" id="ATMYKMS"/>
<comment type="catalytic activity">
    <reaction evidence="5 8">
        <text>urate + O2 + H2O = 5-hydroxyisourate + H2O2</text>
        <dbReference type="Rhea" id="RHEA:21368"/>
        <dbReference type="ChEBI" id="CHEBI:15377"/>
        <dbReference type="ChEBI" id="CHEBI:15379"/>
        <dbReference type="ChEBI" id="CHEBI:16240"/>
        <dbReference type="ChEBI" id="CHEBI:17775"/>
        <dbReference type="ChEBI" id="CHEBI:18072"/>
        <dbReference type="EC" id="1.7.3.3"/>
    </reaction>
</comment>
<dbReference type="PIRSF" id="PIRSF000241">
    <property type="entry name" value="Urate_oxidase"/>
    <property type="match status" value="1"/>
</dbReference>
<feature type="binding site" evidence="7">
    <location>
        <position position="259"/>
    </location>
    <ligand>
        <name>5-hydroxyisourate</name>
        <dbReference type="ChEBI" id="CHEBI:18072"/>
    </ligand>
</feature>
<dbReference type="PANTHER" id="PTHR42874">
    <property type="entry name" value="URICASE"/>
    <property type="match status" value="1"/>
</dbReference>
<feature type="binding site" evidence="7">
    <location>
        <position position="62"/>
    </location>
    <ligand>
        <name>urate</name>
        <dbReference type="ChEBI" id="CHEBI:17775"/>
    </ligand>
</feature>
<feature type="binding site" evidence="7">
    <location>
        <position position="192"/>
    </location>
    <ligand>
        <name>5-hydroxyisourate</name>
        <dbReference type="ChEBI" id="CHEBI:18072"/>
    </ligand>
</feature>
<comment type="pathway">
    <text evidence="1 5">Purine metabolism; urate degradation; (S)-allantoin from urate: step 1/3.</text>
</comment>
<proteinExistence type="inferred from homology"/>
<dbReference type="SUPFAM" id="SSF55620">
    <property type="entry name" value="Tetrahydrobiopterin biosynthesis enzymes-like"/>
    <property type="match status" value="2"/>
</dbReference>
<keyword evidence="10" id="KW-1185">Reference proteome</keyword>
<keyword evidence="4 5" id="KW-0560">Oxidoreductase</keyword>
<keyword evidence="5" id="KW-0576">Peroxisome</keyword>
<dbReference type="GO" id="GO:0004846">
    <property type="term" value="F:urate oxidase activity"/>
    <property type="evidence" value="ECO:0007669"/>
    <property type="project" value="UniProtKB-EC"/>
</dbReference>
<feature type="binding site" evidence="7">
    <location>
        <position position="286"/>
    </location>
    <ligand>
        <name>5-hydroxyisourate</name>
        <dbReference type="ChEBI" id="CHEBI:18072"/>
    </ligand>
</feature>
<feature type="binding site" evidence="7">
    <location>
        <position position="259"/>
    </location>
    <ligand>
        <name>urate</name>
        <dbReference type="ChEBI" id="CHEBI:17775"/>
    </ligand>
</feature>
<feature type="active site" description="Charge relay system" evidence="6">
    <location>
        <position position="16"/>
    </location>
</feature>
<evidence type="ECO:0000313" key="9">
    <source>
        <dbReference type="EMBL" id="OBZ73109.1"/>
    </source>
</evidence>
<reference evidence="9 10" key="1">
    <citation type="submission" date="2016-03" db="EMBL/GenBank/DDBJ databases">
        <title>Whole genome sequencing of Grifola frondosa 9006-11.</title>
        <authorList>
            <person name="Min B."/>
            <person name="Park H."/>
            <person name="Kim J.-G."/>
            <person name="Cho H."/>
            <person name="Oh Y.-L."/>
            <person name="Kong W.-S."/>
            <person name="Choi I.-G."/>
        </authorList>
    </citation>
    <scope>NUCLEOTIDE SEQUENCE [LARGE SCALE GENOMIC DNA]</scope>
    <source>
        <strain evidence="9 10">9006-11</strain>
    </source>
</reference>
<evidence type="ECO:0000256" key="7">
    <source>
        <dbReference type="PIRSR" id="PIRSR000241-2"/>
    </source>
</evidence>
<feature type="binding site" evidence="7">
    <location>
        <position position="192"/>
    </location>
    <ligand>
        <name>urate</name>
        <dbReference type="ChEBI" id="CHEBI:17775"/>
    </ligand>
</feature>
<feature type="binding site" evidence="7">
    <location>
        <position position="61"/>
    </location>
    <ligand>
        <name>O2</name>
        <dbReference type="ChEBI" id="CHEBI:15379"/>
    </ligand>
</feature>
<evidence type="ECO:0000256" key="5">
    <source>
        <dbReference type="PIRNR" id="PIRNR000241"/>
    </source>
</evidence>
<comment type="caution">
    <text evidence="9">The sequence shown here is derived from an EMBL/GenBank/DDBJ whole genome shotgun (WGS) entry which is preliminary data.</text>
</comment>
<dbReference type="EC" id="1.7.3.3" evidence="5 8"/>
<dbReference type="PRINTS" id="PR00093">
    <property type="entry name" value="URICASE"/>
</dbReference>
<dbReference type="UniPathway" id="UPA00394">
    <property type="reaction ID" value="UER00650"/>
</dbReference>
<evidence type="ECO:0000256" key="8">
    <source>
        <dbReference type="RuleBase" id="RU004455"/>
    </source>
</evidence>
<comment type="function">
    <text evidence="5 8">Catalyzes the oxidation of uric acid to 5-hydroxyisourate, which is further processed to form (S)-allantoin.</text>
</comment>
<dbReference type="EMBL" id="LUGG01000007">
    <property type="protein sequence ID" value="OBZ73109.1"/>
    <property type="molecule type" value="Genomic_DNA"/>
</dbReference>
<feature type="binding site" evidence="7">
    <location>
        <position position="175"/>
    </location>
    <ligand>
        <name>5-hydroxyisourate</name>
        <dbReference type="ChEBI" id="CHEBI:18072"/>
    </ligand>
</feature>
<dbReference type="Proteomes" id="UP000092993">
    <property type="component" value="Unassembled WGS sequence"/>
</dbReference>
<dbReference type="InterPro" id="IPR002042">
    <property type="entry name" value="Uricase"/>
</dbReference>
<name>A0A1C7M9Q1_GRIFR</name>
<dbReference type="GO" id="GO:0005777">
    <property type="term" value="C:peroxisome"/>
    <property type="evidence" value="ECO:0007669"/>
    <property type="project" value="UniProtKB-SubCell"/>
</dbReference>
<feature type="binding site" evidence="7">
    <location>
        <position position="62"/>
    </location>
    <ligand>
        <name>5-hydroxyisourate</name>
        <dbReference type="ChEBI" id="CHEBI:18072"/>
    </ligand>
</feature>
<feature type="binding site" evidence="7">
    <location>
        <position position="260"/>
    </location>
    <ligand>
        <name>urate</name>
        <dbReference type="ChEBI" id="CHEBI:17775"/>
    </ligand>
</feature>